<dbReference type="InterPro" id="IPR029063">
    <property type="entry name" value="SAM-dependent_MTases_sf"/>
</dbReference>
<reference evidence="2 3" key="1">
    <citation type="journal article" date="2024" name="Nat. Commun.">
        <title>Phylogenomics reveals the evolutionary origins of lichenization in chlorophyte algae.</title>
        <authorList>
            <person name="Puginier C."/>
            <person name="Libourel C."/>
            <person name="Otte J."/>
            <person name="Skaloud P."/>
            <person name="Haon M."/>
            <person name="Grisel S."/>
            <person name="Petersen M."/>
            <person name="Berrin J.G."/>
            <person name="Delaux P.M."/>
            <person name="Dal Grande F."/>
            <person name="Keller J."/>
        </authorList>
    </citation>
    <scope>NUCLEOTIDE SEQUENCE [LARGE SCALE GENOMIC DNA]</scope>
    <source>
        <strain evidence="2 3">SAG 2523</strain>
    </source>
</reference>
<comment type="caution">
    <text evidence="2">The sequence shown here is derived from an EMBL/GenBank/DDBJ whole genome shotgun (WGS) entry which is preliminary data.</text>
</comment>
<evidence type="ECO:0000313" key="2">
    <source>
        <dbReference type="EMBL" id="KAK9857618.1"/>
    </source>
</evidence>
<dbReference type="Pfam" id="PF10294">
    <property type="entry name" value="Methyltransf_16"/>
    <property type="match status" value="1"/>
</dbReference>
<protein>
    <submittedName>
        <fullName evidence="2">Uncharacterized protein</fullName>
    </submittedName>
</protein>
<dbReference type="AlphaFoldDB" id="A0AAW1SUJ3"/>
<dbReference type="Proteomes" id="UP001485043">
    <property type="component" value="Unassembled WGS sequence"/>
</dbReference>
<accession>A0AAW1SUJ3</accession>
<dbReference type="SUPFAM" id="SSF53335">
    <property type="entry name" value="S-adenosyl-L-methionine-dependent methyltransferases"/>
    <property type="match status" value="1"/>
</dbReference>
<organism evidence="2 3">
    <name type="scientific">Apatococcus fuscideae</name>
    <dbReference type="NCBI Taxonomy" id="2026836"/>
    <lineage>
        <taxon>Eukaryota</taxon>
        <taxon>Viridiplantae</taxon>
        <taxon>Chlorophyta</taxon>
        <taxon>core chlorophytes</taxon>
        <taxon>Trebouxiophyceae</taxon>
        <taxon>Chlorellales</taxon>
        <taxon>Chlorellaceae</taxon>
        <taxon>Apatococcus</taxon>
    </lineage>
</organism>
<name>A0AAW1SUJ3_9CHLO</name>
<keyword evidence="1" id="KW-0812">Transmembrane</keyword>
<keyword evidence="3" id="KW-1185">Reference proteome</keyword>
<evidence type="ECO:0000313" key="3">
    <source>
        <dbReference type="Proteomes" id="UP001485043"/>
    </source>
</evidence>
<dbReference type="PANTHER" id="PTHR14614:SF132">
    <property type="entry name" value="PROTEIN-LYSINE METHYLTRANSFERASE C42C1.13"/>
    <property type="match status" value="1"/>
</dbReference>
<gene>
    <name evidence="2" type="ORF">WJX84_002511</name>
</gene>
<proteinExistence type="predicted"/>
<keyword evidence="1" id="KW-1133">Transmembrane helix</keyword>
<feature type="transmembrane region" description="Helical" evidence="1">
    <location>
        <begin position="102"/>
        <end position="125"/>
    </location>
</feature>
<dbReference type="PANTHER" id="PTHR14614">
    <property type="entry name" value="HEPATOCELLULAR CARCINOMA-ASSOCIATED ANTIGEN"/>
    <property type="match status" value="1"/>
</dbReference>
<dbReference type="InterPro" id="IPR019410">
    <property type="entry name" value="Methyltransf_16"/>
</dbReference>
<dbReference type="Gene3D" id="3.40.50.150">
    <property type="entry name" value="Vaccinia Virus protein VP39"/>
    <property type="match status" value="1"/>
</dbReference>
<sequence>MDKQDGPSQAEAWVNDSDLKQWAQLPSGDFQQEGEDTDAVGPVCVEADAFSYTCRGGLANLQICTQQQKGTTFQLWPSSLLLCRYAEAQHVQDPSCWKGRQIIELGCGVGLLGMVFATLGASVILTDLMKAKDLVESNIDKNNMAIAAAGGQASFAELAWGETAIDTLQLSRTTLAIAADVIYHQELFEPLCSTFQALGEANINVLLAHTRRWKHDSRFFRKVRKRFSVKDITLEIQADAAQYDSRSMGRARLFWLTPLPSSAP</sequence>
<keyword evidence="1" id="KW-0472">Membrane</keyword>
<evidence type="ECO:0000256" key="1">
    <source>
        <dbReference type="SAM" id="Phobius"/>
    </source>
</evidence>
<dbReference type="EMBL" id="JALJOV010000958">
    <property type="protein sequence ID" value="KAK9857618.1"/>
    <property type="molecule type" value="Genomic_DNA"/>
</dbReference>